<name>A0A850RCI7_9GAMM</name>
<keyword evidence="1" id="KW-0472">Membrane</keyword>
<dbReference type="RefSeq" id="WP_176975461.1">
    <property type="nucleotide sequence ID" value="NZ_JABZEO010000003.1"/>
</dbReference>
<feature type="transmembrane region" description="Helical" evidence="1">
    <location>
        <begin position="184"/>
        <end position="201"/>
    </location>
</feature>
<evidence type="ECO:0008006" key="5">
    <source>
        <dbReference type="Google" id="ProtNLM"/>
    </source>
</evidence>
<keyword evidence="2" id="KW-0732">Signal</keyword>
<evidence type="ECO:0000256" key="1">
    <source>
        <dbReference type="SAM" id="Phobius"/>
    </source>
</evidence>
<comment type="caution">
    <text evidence="3">The sequence shown here is derived from an EMBL/GenBank/DDBJ whole genome shotgun (WGS) entry which is preliminary data.</text>
</comment>
<reference evidence="3 4" key="1">
    <citation type="submission" date="2020-06" db="EMBL/GenBank/DDBJ databases">
        <title>Whole-genome sequence of Allochromatium humboldtianum DSM 21881, type strain.</title>
        <authorList>
            <person name="Kyndt J.A."/>
            <person name="Meyer T.E."/>
        </authorList>
    </citation>
    <scope>NUCLEOTIDE SEQUENCE [LARGE SCALE GENOMIC DNA]</scope>
    <source>
        <strain evidence="3 4">DSM 21881</strain>
    </source>
</reference>
<feature type="signal peptide" evidence="2">
    <location>
        <begin position="1"/>
        <end position="26"/>
    </location>
</feature>
<organism evidence="3 4">
    <name type="scientific">Allochromatium humboldtianum</name>
    <dbReference type="NCBI Taxonomy" id="504901"/>
    <lineage>
        <taxon>Bacteria</taxon>
        <taxon>Pseudomonadati</taxon>
        <taxon>Pseudomonadota</taxon>
        <taxon>Gammaproteobacteria</taxon>
        <taxon>Chromatiales</taxon>
        <taxon>Chromatiaceae</taxon>
        <taxon>Allochromatium</taxon>
    </lineage>
</organism>
<keyword evidence="4" id="KW-1185">Reference proteome</keyword>
<evidence type="ECO:0000256" key="2">
    <source>
        <dbReference type="SAM" id="SignalP"/>
    </source>
</evidence>
<evidence type="ECO:0000313" key="4">
    <source>
        <dbReference type="Proteomes" id="UP000592294"/>
    </source>
</evidence>
<accession>A0A850RCI7</accession>
<dbReference type="EMBL" id="JABZEO010000003">
    <property type="protein sequence ID" value="NVZ08680.1"/>
    <property type="molecule type" value="Genomic_DNA"/>
</dbReference>
<proteinExistence type="predicted"/>
<sequence length="205" mass="21076">MKTSITNSLRLFSGVALLLGAAVVQAATFMAVGQEGYGKAEGTVDYLGGVLTVTVKNTMGGNITSGFITGIAIDAPEDVSGASLVSPGAPWEYVPEGGFGDAELNTAPYTGYDFGAALNADWLGGGNPNSGIAIGHSQTFTFNLSGMDTYVSEDFTNLVIRFKAIQINGQGDFSDKAPSVPLPAAAYLFGSALIGLAGIGYRRRS</sequence>
<protein>
    <recommendedName>
        <fullName evidence="5">VPLPA-CTERM sorting domain-containing protein</fullName>
    </recommendedName>
</protein>
<dbReference type="Proteomes" id="UP000592294">
    <property type="component" value="Unassembled WGS sequence"/>
</dbReference>
<dbReference type="AlphaFoldDB" id="A0A850RCI7"/>
<keyword evidence="1" id="KW-1133">Transmembrane helix</keyword>
<keyword evidence="1" id="KW-0812">Transmembrane</keyword>
<feature type="chain" id="PRO_5032449212" description="VPLPA-CTERM sorting domain-containing protein" evidence="2">
    <location>
        <begin position="27"/>
        <end position="205"/>
    </location>
</feature>
<gene>
    <name evidence="3" type="ORF">HW932_05330</name>
</gene>
<evidence type="ECO:0000313" key="3">
    <source>
        <dbReference type="EMBL" id="NVZ08680.1"/>
    </source>
</evidence>